<dbReference type="AlphaFoldDB" id="A0AA38P239"/>
<dbReference type="EMBL" id="MU806488">
    <property type="protein sequence ID" value="KAJ3834760.1"/>
    <property type="molecule type" value="Genomic_DNA"/>
</dbReference>
<evidence type="ECO:0000313" key="3">
    <source>
        <dbReference type="Proteomes" id="UP001163846"/>
    </source>
</evidence>
<proteinExistence type="predicted"/>
<organism evidence="2 3">
    <name type="scientific">Lentinula raphanica</name>
    <dbReference type="NCBI Taxonomy" id="153919"/>
    <lineage>
        <taxon>Eukaryota</taxon>
        <taxon>Fungi</taxon>
        <taxon>Dikarya</taxon>
        <taxon>Basidiomycota</taxon>
        <taxon>Agaricomycotina</taxon>
        <taxon>Agaricomycetes</taxon>
        <taxon>Agaricomycetidae</taxon>
        <taxon>Agaricales</taxon>
        <taxon>Marasmiineae</taxon>
        <taxon>Omphalotaceae</taxon>
        <taxon>Lentinula</taxon>
    </lineage>
</organism>
<feature type="region of interest" description="Disordered" evidence="1">
    <location>
        <begin position="602"/>
        <end position="634"/>
    </location>
</feature>
<keyword evidence="3" id="KW-1185">Reference proteome</keyword>
<name>A0AA38P239_9AGAR</name>
<evidence type="ECO:0000256" key="1">
    <source>
        <dbReference type="SAM" id="MobiDB-lite"/>
    </source>
</evidence>
<accession>A0AA38P239</accession>
<comment type="caution">
    <text evidence="2">The sequence shown here is derived from an EMBL/GenBank/DDBJ whole genome shotgun (WGS) entry which is preliminary data.</text>
</comment>
<reference evidence="2" key="1">
    <citation type="submission" date="2022-08" db="EMBL/GenBank/DDBJ databases">
        <authorList>
            <consortium name="DOE Joint Genome Institute"/>
            <person name="Min B."/>
            <person name="Riley R."/>
            <person name="Sierra-Patev S."/>
            <person name="Naranjo-Ortiz M."/>
            <person name="Looney B."/>
            <person name="Konkel Z."/>
            <person name="Slot J.C."/>
            <person name="Sakamoto Y."/>
            <person name="Steenwyk J.L."/>
            <person name="Rokas A."/>
            <person name="Carro J."/>
            <person name="Camarero S."/>
            <person name="Ferreira P."/>
            <person name="Molpeceres G."/>
            <person name="Ruiz-Duenas F.J."/>
            <person name="Serrano A."/>
            <person name="Henrissat B."/>
            <person name="Drula E."/>
            <person name="Hughes K.W."/>
            <person name="Mata J.L."/>
            <person name="Ishikawa N.K."/>
            <person name="Vargas-Isla R."/>
            <person name="Ushijima S."/>
            <person name="Smith C.A."/>
            <person name="Ahrendt S."/>
            <person name="Andreopoulos W."/>
            <person name="He G."/>
            <person name="Labutti K."/>
            <person name="Lipzen A."/>
            <person name="Ng V."/>
            <person name="Sandor L."/>
            <person name="Barry K."/>
            <person name="Martinez A.T."/>
            <person name="Xiao Y."/>
            <person name="Gibbons J.G."/>
            <person name="Terashima K."/>
            <person name="Hibbett D.S."/>
            <person name="Grigoriev I.V."/>
        </authorList>
    </citation>
    <scope>NUCLEOTIDE SEQUENCE</scope>
    <source>
        <strain evidence="2">TFB9207</strain>
    </source>
</reference>
<protein>
    <submittedName>
        <fullName evidence="2">Uncharacterized protein</fullName>
    </submittedName>
</protein>
<gene>
    <name evidence="2" type="ORF">F5878DRAFT_629741</name>
</gene>
<sequence>MFNIQLHLVSAHSVTGGLSEDLNTLVHPSSSSSPVTNSLPQNMARNLKRKRSDSCASLGDFFGYQSDILADVPNVDPDTDPSDRSLTVPAQHPVDETNVNTLPGSSCNPSTLYPPPPVFALALELDTVVPGPSFPGATLQASPSPNMEDLFGPEFSSPNMTVEKVLSNQTSVQDVVEGEESDSLPSSSTLTTASTTIVDDYPQSGSPVSLSALDFSNLGLIGAEAYNSFDDIWSALTAGENLPQFQSSSAPPGDSNLMGELYAETYGQPSTTAAPVSDNAAGTVQYEGGGFFDGTTDEVEGASVGTFSTGVPGGPSRPSPSVSMDQGLGPFQAGTGFPLPVDLIDSIPAALAQNRLTPPRSRGGTPEEKYSYPPAHVPTQVSAASSSSCPSLIDGNTYVQPAPSTAQSSNNQLGMPYPSVAPYPSPAPSNPRFDSNPSTPFTFRYTLSPLPTPEYWVKVAQHLRVFPPPPIMIASSPFPDELNKTFLEWDHNSQILIIPSGVYKPPPTDLLPESVTELMQKLFPQIPLPPRSIEEYIPWWYGLKIVREFWRAHPMDALQLIGRKVGDHVNSVDTATATVSGPAPTSMSIPAPQLSLRHEFASSQAPPQGSGKLVFVNNSGPAQPGVTSAPTQQSIQPMNYVFKAETGQPPVKKRARTQ</sequence>
<feature type="compositionally biased region" description="Polar residues" evidence="1">
    <location>
        <begin position="616"/>
        <end position="634"/>
    </location>
</feature>
<evidence type="ECO:0000313" key="2">
    <source>
        <dbReference type="EMBL" id="KAJ3834760.1"/>
    </source>
</evidence>
<dbReference type="Proteomes" id="UP001163846">
    <property type="component" value="Unassembled WGS sequence"/>
</dbReference>